<dbReference type="Gene3D" id="3.40.630.30">
    <property type="match status" value="1"/>
</dbReference>
<gene>
    <name evidence="2" type="ORF">M0811_07516</name>
</gene>
<dbReference type="SUPFAM" id="SSF55729">
    <property type="entry name" value="Acyl-CoA N-acyltransferases (Nat)"/>
    <property type="match status" value="1"/>
</dbReference>
<dbReference type="Proteomes" id="UP001149090">
    <property type="component" value="Unassembled WGS sequence"/>
</dbReference>
<dbReference type="InterPro" id="IPR051531">
    <property type="entry name" value="N-acetyltransferase"/>
</dbReference>
<keyword evidence="3" id="KW-1185">Reference proteome</keyword>
<protein>
    <submittedName>
        <fullName evidence="2">Gnat family</fullName>
    </submittedName>
</protein>
<dbReference type="PROSITE" id="PS51186">
    <property type="entry name" value="GNAT"/>
    <property type="match status" value="1"/>
</dbReference>
<dbReference type="EMBL" id="JAPDFW010000066">
    <property type="protein sequence ID" value="KAJ5075165.1"/>
    <property type="molecule type" value="Genomic_DNA"/>
</dbReference>
<dbReference type="InterPro" id="IPR000182">
    <property type="entry name" value="GNAT_dom"/>
</dbReference>
<comment type="caution">
    <text evidence="2">The sequence shown here is derived from an EMBL/GenBank/DDBJ whole genome shotgun (WGS) entry which is preliminary data.</text>
</comment>
<dbReference type="InterPro" id="IPR016181">
    <property type="entry name" value="Acyl_CoA_acyltransferase"/>
</dbReference>
<reference evidence="2" key="1">
    <citation type="submission" date="2022-10" db="EMBL/GenBank/DDBJ databases">
        <title>Novel sulphate-reducing endosymbionts in the free-living metamonad Anaeramoeba.</title>
        <authorList>
            <person name="Jerlstrom-Hultqvist J."/>
            <person name="Cepicka I."/>
            <person name="Gallot-Lavallee L."/>
            <person name="Salas-Leiva D."/>
            <person name="Curtis B.A."/>
            <person name="Zahonova K."/>
            <person name="Pipaliya S."/>
            <person name="Dacks J."/>
            <person name="Roger A.J."/>
        </authorList>
    </citation>
    <scope>NUCLEOTIDE SEQUENCE</scope>
    <source>
        <strain evidence="2">BMAN</strain>
    </source>
</reference>
<dbReference type="GO" id="GO:0016747">
    <property type="term" value="F:acyltransferase activity, transferring groups other than amino-acyl groups"/>
    <property type="evidence" value="ECO:0007669"/>
    <property type="project" value="InterPro"/>
</dbReference>
<evidence type="ECO:0000313" key="3">
    <source>
        <dbReference type="Proteomes" id="UP001149090"/>
    </source>
</evidence>
<sequence>MIFYEKQIELTTERLVLRPLRLSDAKILADHLQDPRIGNNAWHLEEPFTEQHMAEFIEREKADMNWLFLAITTKNDDAIGVFDAFFYAENKVAEIGYWLGSKFWGKGYATEAAEGFINYVFNDMKLNKLEATVFPSNRASTHVLEKLGMVQEGYRKNHIFHSGEFFDIIEFGLLRSEYEQQHSIKKK</sequence>
<dbReference type="PANTHER" id="PTHR43792:SF1">
    <property type="entry name" value="N-ACETYLTRANSFERASE DOMAIN-CONTAINING PROTEIN"/>
    <property type="match status" value="1"/>
</dbReference>
<accession>A0A9Q0LNT0</accession>
<name>A0A9Q0LNT0_ANAIG</name>
<evidence type="ECO:0000313" key="2">
    <source>
        <dbReference type="EMBL" id="KAJ5075165.1"/>
    </source>
</evidence>
<dbReference type="AlphaFoldDB" id="A0A9Q0LNT0"/>
<proteinExistence type="predicted"/>
<dbReference type="PANTHER" id="PTHR43792">
    <property type="entry name" value="GNAT FAMILY, PUTATIVE (AFU_ORTHOLOGUE AFUA_3G00765)-RELATED-RELATED"/>
    <property type="match status" value="1"/>
</dbReference>
<dbReference type="OrthoDB" id="630895at2759"/>
<evidence type="ECO:0000259" key="1">
    <source>
        <dbReference type="PROSITE" id="PS51186"/>
    </source>
</evidence>
<organism evidence="2 3">
    <name type="scientific">Anaeramoeba ignava</name>
    <name type="common">Anaerobic marine amoeba</name>
    <dbReference type="NCBI Taxonomy" id="1746090"/>
    <lineage>
        <taxon>Eukaryota</taxon>
        <taxon>Metamonada</taxon>
        <taxon>Anaeramoebidae</taxon>
        <taxon>Anaeramoeba</taxon>
    </lineage>
</organism>
<dbReference type="Pfam" id="PF13302">
    <property type="entry name" value="Acetyltransf_3"/>
    <property type="match status" value="1"/>
</dbReference>
<feature type="domain" description="N-acetyltransferase" evidence="1">
    <location>
        <begin position="15"/>
        <end position="172"/>
    </location>
</feature>